<gene>
    <name evidence="15" type="ORF">PAN0_004d2154</name>
</gene>
<dbReference type="GO" id="GO:0097038">
    <property type="term" value="C:perinuclear endoplasmic reticulum"/>
    <property type="evidence" value="ECO:0007669"/>
    <property type="project" value="TreeGrafter"/>
</dbReference>
<feature type="region of interest" description="Disordered" evidence="13">
    <location>
        <begin position="374"/>
        <end position="488"/>
    </location>
</feature>
<dbReference type="Pfam" id="PF00169">
    <property type="entry name" value="PH"/>
    <property type="match status" value="1"/>
</dbReference>
<dbReference type="SUPFAM" id="SSF144000">
    <property type="entry name" value="Oxysterol-binding protein-like"/>
    <property type="match status" value="1"/>
</dbReference>
<dbReference type="GO" id="GO:0005635">
    <property type="term" value="C:nuclear envelope"/>
    <property type="evidence" value="ECO:0007669"/>
    <property type="project" value="TreeGrafter"/>
</dbReference>
<dbReference type="InterPro" id="IPR018494">
    <property type="entry name" value="Oxysterol-bd_CS"/>
</dbReference>
<dbReference type="RefSeq" id="XP_014657585.1">
    <property type="nucleotide sequence ID" value="XM_014802099.1"/>
</dbReference>
<dbReference type="PROSITE" id="PS50003">
    <property type="entry name" value="PH_DOMAIN"/>
    <property type="match status" value="1"/>
</dbReference>
<keyword evidence="6" id="KW-0378">Hydrolase</keyword>
<feature type="repeat" description="ANK" evidence="10">
    <location>
        <begin position="194"/>
        <end position="226"/>
    </location>
</feature>
<keyword evidence="7" id="KW-0460">Magnesium</keyword>
<dbReference type="PROSITE" id="PS50088">
    <property type="entry name" value="ANK_REPEAT"/>
    <property type="match status" value="2"/>
</dbReference>
<dbReference type="NCBIfam" id="TIGR01488">
    <property type="entry name" value="HAD-SF-IB"/>
    <property type="match status" value="1"/>
</dbReference>
<dbReference type="GO" id="GO:0034727">
    <property type="term" value="P:piecemeal microautophagy of the nucleus"/>
    <property type="evidence" value="ECO:0007669"/>
    <property type="project" value="TreeGrafter"/>
</dbReference>
<keyword evidence="10" id="KW-0040">ANK repeat</keyword>
<dbReference type="Gene3D" id="3.40.50.1000">
    <property type="entry name" value="HAD superfamily/HAD-like"/>
    <property type="match status" value="1"/>
</dbReference>
<dbReference type="PANTHER" id="PTHR10972:SF205">
    <property type="entry name" value="OXYSTEROL-BINDING PROTEIN 1"/>
    <property type="match status" value="1"/>
</dbReference>
<dbReference type="PANTHER" id="PTHR10972">
    <property type="entry name" value="OXYSTEROL-BINDING PROTEIN-RELATED"/>
    <property type="match status" value="1"/>
</dbReference>
<keyword evidence="16" id="KW-1185">Reference proteome</keyword>
<keyword evidence="3" id="KW-0813">Transport</keyword>
<dbReference type="Pfam" id="PF00023">
    <property type="entry name" value="Ank"/>
    <property type="match status" value="1"/>
</dbReference>
<evidence type="ECO:0000256" key="6">
    <source>
        <dbReference type="ARBA" id="ARBA00022801"/>
    </source>
</evidence>
<name>A0A081CB99_PSEA2</name>
<dbReference type="EMBL" id="DF830071">
    <property type="protein sequence ID" value="GAK63945.1"/>
    <property type="molecule type" value="Genomic_DNA"/>
</dbReference>
<dbReference type="GO" id="GO:0005829">
    <property type="term" value="C:cytosol"/>
    <property type="evidence" value="ECO:0007669"/>
    <property type="project" value="TreeGrafter"/>
</dbReference>
<evidence type="ECO:0000256" key="11">
    <source>
        <dbReference type="RuleBase" id="RU003844"/>
    </source>
</evidence>
<evidence type="ECO:0000259" key="14">
    <source>
        <dbReference type="PROSITE" id="PS50003"/>
    </source>
</evidence>
<feature type="compositionally biased region" description="Polar residues" evidence="13">
    <location>
        <begin position="452"/>
        <end position="468"/>
    </location>
</feature>
<dbReference type="InterPro" id="IPR002110">
    <property type="entry name" value="Ankyrin_rpt"/>
</dbReference>
<dbReference type="GO" id="GO:0006887">
    <property type="term" value="P:exocytosis"/>
    <property type="evidence" value="ECO:0007669"/>
    <property type="project" value="TreeGrafter"/>
</dbReference>
<evidence type="ECO:0000256" key="1">
    <source>
        <dbReference type="ARBA" id="ARBA00001946"/>
    </source>
</evidence>
<evidence type="ECO:0000313" key="15">
    <source>
        <dbReference type="EMBL" id="GAK63945.1"/>
    </source>
</evidence>
<accession>A0A081CB99</accession>
<organism evidence="15">
    <name type="scientific">Pseudozyma antarctica</name>
    <name type="common">Yeast</name>
    <name type="synonym">Candida antarctica</name>
    <dbReference type="NCBI Taxonomy" id="84753"/>
    <lineage>
        <taxon>Eukaryota</taxon>
        <taxon>Fungi</taxon>
        <taxon>Dikarya</taxon>
        <taxon>Basidiomycota</taxon>
        <taxon>Ustilaginomycotina</taxon>
        <taxon>Ustilaginomycetes</taxon>
        <taxon>Ustilaginales</taxon>
        <taxon>Ustilaginaceae</taxon>
        <taxon>Moesziomyces</taxon>
    </lineage>
</organism>
<dbReference type="InterPro" id="IPR016965">
    <property type="entry name" value="Pase_PHOSPHO-typ"/>
</dbReference>
<feature type="compositionally biased region" description="Basic and acidic residues" evidence="13">
    <location>
        <begin position="1172"/>
        <end position="1194"/>
    </location>
</feature>
<dbReference type="InterPro" id="IPR036770">
    <property type="entry name" value="Ankyrin_rpt-contain_sf"/>
</dbReference>
<feature type="domain" description="PH" evidence="14">
    <location>
        <begin position="264"/>
        <end position="362"/>
    </location>
</feature>
<dbReference type="Gene3D" id="1.25.40.20">
    <property type="entry name" value="Ankyrin repeat-containing domain"/>
    <property type="match status" value="2"/>
</dbReference>
<evidence type="ECO:0000256" key="12">
    <source>
        <dbReference type="SAM" id="Coils"/>
    </source>
</evidence>
<keyword evidence="8" id="KW-0445">Lipid transport</keyword>
<dbReference type="InterPro" id="IPR037239">
    <property type="entry name" value="OSBP_sf"/>
</dbReference>
<dbReference type="InterPro" id="IPR006384">
    <property type="entry name" value="HAD_hydro_PyrdxlP_Pase-like"/>
</dbReference>
<dbReference type="FunFam" id="2.30.29.30:FF:000061">
    <property type="entry name" value="Oxysterol binding protein 1"/>
    <property type="match status" value="1"/>
</dbReference>
<evidence type="ECO:0000256" key="4">
    <source>
        <dbReference type="ARBA" id="ARBA00022553"/>
    </source>
</evidence>
<evidence type="ECO:0000256" key="8">
    <source>
        <dbReference type="ARBA" id="ARBA00023055"/>
    </source>
</evidence>
<comment type="cofactor">
    <cofactor evidence="1">
        <name>Mg(2+)</name>
        <dbReference type="ChEBI" id="CHEBI:18420"/>
    </cofactor>
</comment>
<dbReference type="FunFam" id="2.40.160.120:FF:000017">
    <property type="entry name" value="Oxysterol-binding protein homolog C2F12.05c"/>
    <property type="match status" value="1"/>
</dbReference>
<evidence type="ECO:0000313" key="16">
    <source>
        <dbReference type="Proteomes" id="UP000053758"/>
    </source>
</evidence>
<dbReference type="GO" id="GO:0046872">
    <property type="term" value="F:metal ion binding"/>
    <property type="evidence" value="ECO:0007669"/>
    <property type="project" value="UniProtKB-KW"/>
</dbReference>
<keyword evidence="4" id="KW-0597">Phosphoprotein</keyword>
<feature type="compositionally biased region" description="Low complexity" evidence="13">
    <location>
        <begin position="643"/>
        <end position="657"/>
    </location>
</feature>
<dbReference type="HOGENOM" id="CLU_001040_1_0_1"/>
<proteinExistence type="inferred from homology"/>
<evidence type="ECO:0000256" key="2">
    <source>
        <dbReference type="ARBA" id="ARBA00008842"/>
    </source>
</evidence>
<dbReference type="GO" id="GO:0006897">
    <property type="term" value="P:endocytosis"/>
    <property type="evidence" value="ECO:0007669"/>
    <property type="project" value="TreeGrafter"/>
</dbReference>
<dbReference type="GO" id="GO:0032934">
    <property type="term" value="F:sterol binding"/>
    <property type="evidence" value="ECO:0007669"/>
    <property type="project" value="TreeGrafter"/>
</dbReference>
<protein>
    <submittedName>
        <fullName evidence="15">Exodeoxyribonuclease V</fullName>
    </submittedName>
</protein>
<dbReference type="GO" id="GO:0016791">
    <property type="term" value="F:phosphatase activity"/>
    <property type="evidence" value="ECO:0007669"/>
    <property type="project" value="InterPro"/>
</dbReference>
<feature type="region of interest" description="Disordered" evidence="13">
    <location>
        <begin position="522"/>
        <end position="556"/>
    </location>
</feature>
<dbReference type="SUPFAM" id="SSF50729">
    <property type="entry name" value="PH domain-like"/>
    <property type="match status" value="1"/>
</dbReference>
<feature type="coiled-coil region" evidence="12">
    <location>
        <begin position="600"/>
        <end position="627"/>
    </location>
</feature>
<dbReference type="Pfam" id="PF06888">
    <property type="entry name" value="Put_Phosphatase"/>
    <property type="match status" value="1"/>
</dbReference>
<dbReference type="SUPFAM" id="SSF48403">
    <property type="entry name" value="Ankyrin repeat"/>
    <property type="match status" value="1"/>
</dbReference>
<dbReference type="Pfam" id="PF01237">
    <property type="entry name" value="Oxysterol_BP"/>
    <property type="match status" value="1"/>
</dbReference>
<dbReference type="GO" id="GO:0005886">
    <property type="term" value="C:plasma membrane"/>
    <property type="evidence" value="ECO:0007669"/>
    <property type="project" value="TreeGrafter"/>
</dbReference>
<dbReference type="InterPro" id="IPR023214">
    <property type="entry name" value="HAD_sf"/>
</dbReference>
<dbReference type="PROSITE" id="PS01013">
    <property type="entry name" value="OSBP"/>
    <property type="match status" value="1"/>
</dbReference>
<feature type="region of interest" description="Disordered" evidence="13">
    <location>
        <begin position="637"/>
        <end position="697"/>
    </location>
</feature>
<evidence type="ECO:0000256" key="5">
    <source>
        <dbReference type="ARBA" id="ARBA00022723"/>
    </source>
</evidence>
<dbReference type="NCBIfam" id="TIGR01489">
    <property type="entry name" value="DKMTPPase-SF"/>
    <property type="match status" value="1"/>
</dbReference>
<reference evidence="15" key="1">
    <citation type="submission" date="2014-07" db="EMBL/GenBank/DDBJ databases">
        <title>Draft genome sequence of the yeast Pseudozyma antarctica JCM 10317 known as a producer of lipase B which used in a wide range of industrial applications.</title>
        <authorList>
            <person name="Morita T."/>
            <person name="Saika A."/>
            <person name="Koike H."/>
        </authorList>
    </citation>
    <scope>NUCLEOTIDE SEQUENCE</scope>
    <source>
        <strain evidence="15">JCM 10317</strain>
    </source>
</reference>
<dbReference type="InterPro" id="IPR036412">
    <property type="entry name" value="HAD-like_sf"/>
</dbReference>
<dbReference type="PROSITE" id="PS50297">
    <property type="entry name" value="ANK_REP_REGION"/>
    <property type="match status" value="2"/>
</dbReference>
<sequence>MSAPRPSTNTINGGTPAGDEVAEAVYSFKLLEALRKGDQQALIPLLQPTHASQNHLAKESTSPLHLAVRCADFNIISFLLNYKTIDINATESQHGNTALHIAAASGRDDVVQLLLEQHDIDDSKRNNDNRDALEVSKTPEIAQLIQVSRAQLNVKYVDLLTAYEQDTQAAEQAIHALLDLPRYSVIDLNAHGANGSTLLHEAVRRKDTRMIETAVRKGADVYARDRRGKRVGDVTKDEKVKALLRQLHNADAARASQAAHSGQPPSFKGYLGKWTNIAHGYKTRWFVLEDGILSYYHSQDDEGKQSRGAINMRYAKIRADNNDKHRLEIISETGKGVSKLYLRGTHPVERARWVQVLQQTKEYFSLERQTSRADSFYRQRAPSTSSLHNPSSASAPLANPAGIVRPSSTAPLANPAGIVRPPSAAPSEKGSRALLSIKSPTTQPPSGAPSERSLTLANRSPSILSRLSSDGRLDDENENGATGGAMPFESEFPLTAEALKAQAEASQRLVETLLGAGAVAAPAVSSARNSSDEVSAAAAKSNRSNRSSSTSVSGNNADAVRSALDAAVRSNLQLVERYQAMVAARETYMTKRYERELQIKHLWEENMAVLAQQHAEMEAQLKEAATENARRRKALREVRETMGSSPGSMISPSLGPSASTGSVLHNPEPRRQSTMLSNVTSQSFETAQTDPAGGDSLAARRLGHEGGAQLQLDDALTPPIQAQRSQILSIADEKALVRDSIDDADDEFFDAIETGNLPGLKVEKSLEEPETGPDEWPEKFDRSMVEDAIRESMAPYTHLRTSMPIGKDDRPSVSLWAILKNNIGKDLTKISFPVSFNEPTSMLQRMAEDMEFSECLDAASLQEDSTKRIAYVAAFAMSNYSSTIGRIAKPFNPLLGETFEYMRPDKKYRYYSEQVSHHPPISACFAQSPTWEYMGCVDAKSKFLGRTFEIRPTGVAHVNLKVPRKWVRSDKELKPAQALEDHVLEHYTWNKVTTSVSGFIVGSPTIDHFGDMEVTNHATGDRCVLTFKPRGWRGKDAFEIRGSVYDAQGKLCWDIAGRWNSQLVARKVGAGSGDLNPDQSVEAPDGQIAVAQPLAEYLLLWRNSDKPPTPFNLTPFAITLNSCPDDLRPWLAPTDCRLRPDLSAFESGKFDQANDLKQKLENHQRETRRKREQGELPPHEPRWFKRTTDQDTKETLWQPVPAPPNSGPGGKETTSYWAERHDVGSKKREGQQADWNNVYHIFGDFEIVLVMTSVNTAPVPLPSVGKQLIVFDFDWSLVDQDTDRWVHEVLCPELRAELQRRKKGEQFTDLCADLLLKLHARGVTPDQLRDALRLLPFHPGVKRAISTLKQTPQPNTTLFLLSNSNTVYINTILAHHNLEGLFDEIVTNPAHFTPEGALKLERRIAPSAVQHTCSVGCSANMCKGDELEAFLERHGGRDAFDRIIYVGDGGNDYCPVKRLRTSDLAFVRKFRGLQTRIAREGGVKAGIKYWNGAWELEGYLNEARGVPALDY</sequence>
<evidence type="ECO:0000256" key="13">
    <source>
        <dbReference type="SAM" id="MobiDB-lite"/>
    </source>
</evidence>
<dbReference type="GO" id="GO:0006869">
    <property type="term" value="P:lipid transport"/>
    <property type="evidence" value="ECO:0007669"/>
    <property type="project" value="UniProtKB-KW"/>
</dbReference>
<feature type="compositionally biased region" description="Low complexity" evidence="13">
    <location>
        <begin position="535"/>
        <end position="556"/>
    </location>
</feature>
<evidence type="ECO:0000256" key="7">
    <source>
        <dbReference type="ARBA" id="ARBA00022842"/>
    </source>
</evidence>
<evidence type="ECO:0000256" key="10">
    <source>
        <dbReference type="PROSITE-ProRule" id="PRU00023"/>
    </source>
</evidence>
<comment type="similarity">
    <text evidence="2 11">Belongs to the OSBP family.</text>
</comment>
<keyword evidence="5" id="KW-0479">Metal-binding</keyword>
<dbReference type="Pfam" id="PF12796">
    <property type="entry name" value="Ank_2"/>
    <property type="match status" value="1"/>
</dbReference>
<keyword evidence="12" id="KW-0175">Coiled coil</keyword>
<feature type="compositionally biased region" description="Basic and acidic residues" evidence="13">
    <location>
        <begin position="1149"/>
        <end position="1165"/>
    </location>
</feature>
<dbReference type="InterPro" id="IPR011993">
    <property type="entry name" value="PH-like_dom_sf"/>
</dbReference>
<dbReference type="SUPFAM" id="SSF56784">
    <property type="entry name" value="HAD-like"/>
    <property type="match status" value="1"/>
</dbReference>
<feature type="repeat" description="ANK" evidence="10">
    <location>
        <begin position="94"/>
        <end position="116"/>
    </location>
</feature>
<dbReference type="InterPro" id="IPR000648">
    <property type="entry name" value="Oxysterol-bd"/>
</dbReference>
<dbReference type="Gene3D" id="2.40.160.120">
    <property type="match status" value="1"/>
</dbReference>
<dbReference type="Gene3D" id="2.30.29.30">
    <property type="entry name" value="Pleckstrin-homology domain (PH domain)/Phosphotyrosine-binding domain (PTB)"/>
    <property type="match status" value="1"/>
</dbReference>
<feature type="region of interest" description="Disordered" evidence="13">
    <location>
        <begin position="1149"/>
        <end position="1214"/>
    </location>
</feature>
<feature type="compositionally biased region" description="Low complexity" evidence="13">
    <location>
        <begin position="381"/>
        <end position="401"/>
    </location>
</feature>
<keyword evidence="9" id="KW-0446">Lipid-binding</keyword>
<dbReference type="GeneID" id="26303147"/>
<dbReference type="InterPro" id="IPR001849">
    <property type="entry name" value="PH_domain"/>
</dbReference>
<dbReference type="Gene3D" id="3.30.70.3490">
    <property type="match status" value="1"/>
</dbReference>
<dbReference type="Proteomes" id="UP000053758">
    <property type="component" value="Unassembled WGS sequence"/>
</dbReference>
<evidence type="ECO:0000256" key="3">
    <source>
        <dbReference type="ARBA" id="ARBA00022448"/>
    </source>
</evidence>
<dbReference type="SMART" id="SM00248">
    <property type="entry name" value="ANK"/>
    <property type="match status" value="3"/>
</dbReference>
<dbReference type="GO" id="GO:0030011">
    <property type="term" value="P:maintenance of cell polarity"/>
    <property type="evidence" value="ECO:0007669"/>
    <property type="project" value="TreeGrafter"/>
</dbReference>
<evidence type="ECO:0000256" key="9">
    <source>
        <dbReference type="ARBA" id="ARBA00023121"/>
    </source>
</evidence>
<feature type="compositionally biased region" description="Polar residues" evidence="13">
    <location>
        <begin position="672"/>
        <end position="689"/>
    </location>
</feature>
<dbReference type="FunFam" id="3.30.70.3490:FF:000033">
    <property type="match status" value="1"/>
</dbReference>
<dbReference type="CDD" id="cd13292">
    <property type="entry name" value="PH_Osh1p_Osh2p_yeast"/>
    <property type="match status" value="1"/>
</dbReference>
<dbReference type="SMART" id="SM00233">
    <property type="entry name" value="PH"/>
    <property type="match status" value="1"/>
</dbReference>